<dbReference type="Proteomes" id="UP000233565">
    <property type="component" value="Unassembled WGS sequence"/>
</dbReference>
<gene>
    <name evidence="2" type="ORF">CXG46_14205</name>
</gene>
<accession>A0ABX4QV25</accession>
<dbReference type="GO" id="GO:0032259">
    <property type="term" value="P:methylation"/>
    <property type="evidence" value="ECO:0007669"/>
    <property type="project" value="UniProtKB-KW"/>
</dbReference>
<dbReference type="Gene3D" id="3.40.50.150">
    <property type="entry name" value="Vaccinia Virus protein VP39"/>
    <property type="match status" value="1"/>
</dbReference>
<feature type="domain" description="Methyltransferase type 11" evidence="1">
    <location>
        <begin position="63"/>
        <end position="149"/>
    </location>
</feature>
<sequence length="256" mass="27944">MSSRHPDEPMEDEFDTLPIWTADAVEELGPEYAVPAGCRGSGTPEGLRWLSRSMGLLAGTRLLDSGAGEGGPAELAAREFGVSPVLVDPKHGACRAARRMFHRPTLVAGGERLPFPGGAFDAAWSLGVLCTVSQKHAVLTELRRVVPTGASVGLLVFVRTVDTLPDQPEGNDFPDRVELGRLLRAARLHLTVEATLSDFSEPPSEWHEKVDEVDDLVRQRHADDERLMTADHQQRIMGRLLDDGVVEGRLLVTRAF</sequence>
<protein>
    <submittedName>
        <fullName evidence="2">Class I SAM-dependent methyltransferase</fullName>
    </submittedName>
</protein>
<dbReference type="InterPro" id="IPR013216">
    <property type="entry name" value="Methyltransf_11"/>
</dbReference>
<evidence type="ECO:0000313" key="2">
    <source>
        <dbReference type="EMBL" id="PKH39387.1"/>
    </source>
</evidence>
<keyword evidence="2" id="KW-0808">Transferase</keyword>
<name>A0ABX4QV25_9ACTN</name>
<keyword evidence="3" id="KW-1185">Reference proteome</keyword>
<reference evidence="2 3" key="1">
    <citation type="submission" date="2017-12" db="EMBL/GenBank/DDBJ databases">
        <title>Pharmacopeia of the Arctic Ocean.</title>
        <authorList>
            <person name="Collins E."/>
            <person name="Ducluzeau A.-L."/>
        </authorList>
    </citation>
    <scope>NUCLEOTIDE SEQUENCE [LARGE SCALE GENOMIC DNA]</scope>
    <source>
        <strain evidence="2 3">DSM 23325</strain>
    </source>
</reference>
<evidence type="ECO:0000313" key="3">
    <source>
        <dbReference type="Proteomes" id="UP000233565"/>
    </source>
</evidence>
<dbReference type="InterPro" id="IPR029063">
    <property type="entry name" value="SAM-dependent_MTases_sf"/>
</dbReference>
<keyword evidence="2" id="KW-0489">Methyltransferase</keyword>
<comment type="caution">
    <text evidence="2">The sequence shown here is derived from an EMBL/GenBank/DDBJ whole genome shotgun (WGS) entry which is preliminary data.</text>
</comment>
<dbReference type="SUPFAM" id="SSF53335">
    <property type="entry name" value="S-adenosyl-L-methionine-dependent methyltransferases"/>
    <property type="match status" value="1"/>
</dbReference>
<proteinExistence type="predicted"/>
<organism evidence="2 3">
    <name type="scientific">Nocardioides alpinus</name>
    <dbReference type="NCBI Taxonomy" id="748909"/>
    <lineage>
        <taxon>Bacteria</taxon>
        <taxon>Bacillati</taxon>
        <taxon>Actinomycetota</taxon>
        <taxon>Actinomycetes</taxon>
        <taxon>Propionibacteriales</taxon>
        <taxon>Nocardioidaceae</taxon>
        <taxon>Nocardioides</taxon>
    </lineage>
</organism>
<evidence type="ECO:0000259" key="1">
    <source>
        <dbReference type="Pfam" id="PF08241"/>
    </source>
</evidence>
<dbReference type="Pfam" id="PF08241">
    <property type="entry name" value="Methyltransf_11"/>
    <property type="match status" value="1"/>
</dbReference>
<dbReference type="EMBL" id="PJBV01000024">
    <property type="protein sequence ID" value="PKH39387.1"/>
    <property type="molecule type" value="Genomic_DNA"/>
</dbReference>
<dbReference type="GO" id="GO:0008168">
    <property type="term" value="F:methyltransferase activity"/>
    <property type="evidence" value="ECO:0007669"/>
    <property type="project" value="UniProtKB-KW"/>
</dbReference>
<dbReference type="CDD" id="cd02440">
    <property type="entry name" value="AdoMet_MTases"/>
    <property type="match status" value="1"/>
</dbReference>